<feature type="domain" description="Aspartyl/asparaginy/proline hydroxylase" evidence="4">
    <location>
        <begin position="80"/>
        <end position="243"/>
    </location>
</feature>
<dbReference type="PANTHER" id="PTHR46332:SF5">
    <property type="entry name" value="ASPARTATE BETA-HYDROXYLASE DOMAIN CONTAINING 2"/>
    <property type="match status" value="1"/>
</dbReference>
<dbReference type="Proteomes" id="UP001165065">
    <property type="component" value="Unassembled WGS sequence"/>
</dbReference>
<dbReference type="AlphaFoldDB" id="A0A9W7GAK2"/>
<organism evidence="5 6">
    <name type="scientific">Triparma columacea</name>
    <dbReference type="NCBI Taxonomy" id="722753"/>
    <lineage>
        <taxon>Eukaryota</taxon>
        <taxon>Sar</taxon>
        <taxon>Stramenopiles</taxon>
        <taxon>Ochrophyta</taxon>
        <taxon>Bolidophyceae</taxon>
        <taxon>Parmales</taxon>
        <taxon>Triparmaceae</taxon>
        <taxon>Triparma</taxon>
    </lineage>
</organism>
<keyword evidence="3" id="KW-0560">Oxidoreductase</keyword>
<keyword evidence="6" id="KW-1185">Reference proteome</keyword>
<dbReference type="InterPro" id="IPR051821">
    <property type="entry name" value="Asp/Asn_beta-hydroxylase"/>
</dbReference>
<gene>
    <name evidence="5" type="ORF">TrCOL_g1251</name>
</gene>
<name>A0A9W7GAK2_9STRA</name>
<evidence type="ECO:0000313" key="5">
    <source>
        <dbReference type="EMBL" id="GMI41404.1"/>
    </source>
</evidence>
<proteinExistence type="inferred from homology"/>
<accession>A0A9W7GAK2</accession>
<dbReference type="PANTHER" id="PTHR46332">
    <property type="entry name" value="ASPARTATE BETA-HYDROXYLASE DOMAIN-CONTAINING PROTEIN 2"/>
    <property type="match status" value="1"/>
</dbReference>
<keyword evidence="2" id="KW-0223">Dioxygenase</keyword>
<evidence type="ECO:0000256" key="1">
    <source>
        <dbReference type="ARBA" id="ARBA00007730"/>
    </source>
</evidence>
<dbReference type="Gene3D" id="2.60.120.330">
    <property type="entry name" value="B-lactam Antibiotic, Isopenicillin N Synthase, Chain"/>
    <property type="match status" value="1"/>
</dbReference>
<evidence type="ECO:0000259" key="4">
    <source>
        <dbReference type="Pfam" id="PF05118"/>
    </source>
</evidence>
<dbReference type="Pfam" id="PF05118">
    <property type="entry name" value="Asp_Arg_Hydrox"/>
    <property type="match status" value="1"/>
</dbReference>
<evidence type="ECO:0000256" key="2">
    <source>
        <dbReference type="ARBA" id="ARBA00022964"/>
    </source>
</evidence>
<dbReference type="GO" id="GO:0051213">
    <property type="term" value="F:dioxygenase activity"/>
    <property type="evidence" value="ECO:0007669"/>
    <property type="project" value="UniProtKB-KW"/>
</dbReference>
<sequence length="319" mass="35880">MFVENLLLKKFPPPADISRVITSWRSLDAGIELDRPFGSVDWNSDPYLRQRARSFLTGLTAKSFWDDSNSELFPWATKLEENYDTIREEFERVTKDRKGLEGKGNNVWARAADSDSAASYGPDWKTLVLMDRTTWDPTNSLLFPATVSALSTSKVPCVEAFFAQMPGGTEIGAHTDSCNFILTSHLALIVPENGNGKCLLRVGDTTKEWMEGRTMTFDTSVYHDARNDSRETRYVLMLRVWHPELTDVEREALQMTFDCLDVPGLTSEDEEVRWMAERMVESMRKVPEGVMGKGGGEGKALTKKEIKKLRKKGGGGFGT</sequence>
<dbReference type="EMBL" id="BRYA01000150">
    <property type="protein sequence ID" value="GMI41404.1"/>
    <property type="molecule type" value="Genomic_DNA"/>
</dbReference>
<evidence type="ECO:0000256" key="3">
    <source>
        <dbReference type="ARBA" id="ARBA00023002"/>
    </source>
</evidence>
<dbReference type="GO" id="GO:0016020">
    <property type="term" value="C:membrane"/>
    <property type="evidence" value="ECO:0007669"/>
    <property type="project" value="TreeGrafter"/>
</dbReference>
<comment type="caution">
    <text evidence="5">The sequence shown here is derived from an EMBL/GenBank/DDBJ whole genome shotgun (WGS) entry which is preliminary data.</text>
</comment>
<dbReference type="InterPro" id="IPR027443">
    <property type="entry name" value="IPNS-like_sf"/>
</dbReference>
<evidence type="ECO:0000313" key="6">
    <source>
        <dbReference type="Proteomes" id="UP001165065"/>
    </source>
</evidence>
<comment type="similarity">
    <text evidence="1">Belongs to the aspartyl/asparaginyl beta-hydroxylase family.</text>
</comment>
<reference evidence="6" key="1">
    <citation type="journal article" date="2023" name="Commun. Biol.">
        <title>Genome analysis of Parmales, the sister group of diatoms, reveals the evolutionary specialization of diatoms from phago-mixotrophs to photoautotrophs.</title>
        <authorList>
            <person name="Ban H."/>
            <person name="Sato S."/>
            <person name="Yoshikawa S."/>
            <person name="Yamada K."/>
            <person name="Nakamura Y."/>
            <person name="Ichinomiya M."/>
            <person name="Sato N."/>
            <person name="Blanc-Mathieu R."/>
            <person name="Endo H."/>
            <person name="Kuwata A."/>
            <person name="Ogata H."/>
        </authorList>
    </citation>
    <scope>NUCLEOTIDE SEQUENCE [LARGE SCALE GENOMIC DNA]</scope>
</reference>
<protein>
    <recommendedName>
        <fullName evidence="4">Aspartyl/asparaginy/proline hydroxylase domain-containing protein</fullName>
    </recommendedName>
</protein>
<dbReference type="OrthoDB" id="438431at2759"/>
<dbReference type="InterPro" id="IPR007803">
    <property type="entry name" value="Asp/Arg/Pro-Hydrxlase"/>
</dbReference>